<dbReference type="EMBL" id="CP017812">
    <property type="protein sequence ID" value="AOZ71875.1"/>
    <property type="molecule type" value="Genomic_DNA"/>
</dbReference>
<comment type="similarity">
    <text evidence="2">Belongs to the transposase mutator family.</text>
</comment>
<evidence type="ECO:0000256" key="1">
    <source>
        <dbReference type="ARBA" id="ARBA00002190"/>
    </source>
</evidence>
<keyword evidence="10" id="KW-1185">Reference proteome</keyword>
<keyword evidence="3" id="KW-0815">Transposition</keyword>
<dbReference type="InterPro" id="IPR001207">
    <property type="entry name" value="Transposase_mutator"/>
</dbReference>
<protein>
    <recommendedName>
        <fullName evidence="11">MULE transposase domain-containing protein</fullName>
    </recommendedName>
</protein>
<evidence type="ECO:0000256" key="2">
    <source>
        <dbReference type="ARBA" id="ARBA00010961"/>
    </source>
</evidence>
<evidence type="ECO:0000256" key="3">
    <source>
        <dbReference type="ARBA" id="ARBA00022578"/>
    </source>
</evidence>
<evidence type="ECO:0000313" key="7">
    <source>
        <dbReference type="EMBL" id="AOZ72789.1"/>
    </source>
</evidence>
<dbReference type="STRING" id="1912795.BK816_00050"/>
<dbReference type="KEGG" id="avu:BK816_07295"/>
<dbReference type="KEGG" id="avu:BK816_00050"/>
<dbReference type="GO" id="GO:0003677">
    <property type="term" value="F:DNA binding"/>
    <property type="evidence" value="ECO:0007669"/>
    <property type="project" value="UniProtKB-KW"/>
</dbReference>
<dbReference type="GO" id="GO:0006313">
    <property type="term" value="P:DNA transposition"/>
    <property type="evidence" value="ECO:0007669"/>
    <property type="project" value="InterPro"/>
</dbReference>
<dbReference type="AlphaFoldDB" id="A0A1D9MKS7"/>
<evidence type="ECO:0000256" key="4">
    <source>
        <dbReference type="ARBA" id="ARBA00023125"/>
    </source>
</evidence>
<dbReference type="NCBIfam" id="NF033544">
    <property type="entry name" value="transpos_IS1249"/>
    <property type="match status" value="1"/>
</dbReference>
<dbReference type="Proteomes" id="UP000176288">
    <property type="component" value="Chromosome"/>
</dbReference>
<evidence type="ECO:0000256" key="5">
    <source>
        <dbReference type="ARBA" id="ARBA00023172"/>
    </source>
</evidence>
<organism evidence="7 10">
    <name type="scientific">Boudabousia tangfeifanii</name>
    <dbReference type="NCBI Taxonomy" id="1912795"/>
    <lineage>
        <taxon>Bacteria</taxon>
        <taxon>Bacillati</taxon>
        <taxon>Actinomycetota</taxon>
        <taxon>Actinomycetes</taxon>
        <taxon>Actinomycetales</taxon>
        <taxon>Actinomycetaceae</taxon>
        <taxon>Boudabousia</taxon>
    </lineage>
</organism>
<gene>
    <name evidence="6" type="ORF">BK816_00050</name>
    <name evidence="7" type="ORF">BK816_05345</name>
    <name evidence="8" type="ORF">BK816_06315</name>
    <name evidence="9" type="ORF">BK816_07295</name>
</gene>
<dbReference type="Pfam" id="PF00872">
    <property type="entry name" value="Transposase_mut"/>
    <property type="match status" value="1"/>
</dbReference>
<accession>A0A1D9MKS7</accession>
<reference evidence="7 10" key="1">
    <citation type="submission" date="2016-10" db="EMBL/GenBank/DDBJ databases">
        <title>Actinomyces aegypiusis sp. nov., isolated from the Aegypius monachus in Qinghai Tibet Plateau China.</title>
        <authorList>
            <person name="Wang Y."/>
        </authorList>
    </citation>
    <scope>NUCLEOTIDE SEQUENCE [LARGE SCALE GENOMIC DNA]</scope>
    <source>
        <strain evidence="7 10">VUL4_3</strain>
    </source>
</reference>
<dbReference type="GO" id="GO:0004803">
    <property type="term" value="F:transposase activity"/>
    <property type="evidence" value="ECO:0007669"/>
    <property type="project" value="InterPro"/>
</dbReference>
<dbReference type="KEGG" id="avu:BK816_06315"/>
<dbReference type="InterPro" id="IPR048004">
    <property type="entry name" value="IS1249_transpos"/>
</dbReference>
<name>A0A1D9MKS7_9ACTO</name>
<evidence type="ECO:0000313" key="8">
    <source>
        <dbReference type="EMBL" id="AOZ72951.1"/>
    </source>
</evidence>
<evidence type="ECO:0000313" key="10">
    <source>
        <dbReference type="Proteomes" id="UP000176288"/>
    </source>
</evidence>
<dbReference type="EMBL" id="CP017812">
    <property type="protein sequence ID" value="AOZ73120.1"/>
    <property type="molecule type" value="Genomic_DNA"/>
</dbReference>
<evidence type="ECO:0000313" key="6">
    <source>
        <dbReference type="EMBL" id="AOZ71875.1"/>
    </source>
</evidence>
<keyword evidence="5" id="KW-0233">DNA recombination</keyword>
<comment type="function">
    <text evidence="1">Required for the transposition of the insertion element.</text>
</comment>
<dbReference type="EMBL" id="CP017812">
    <property type="protein sequence ID" value="AOZ72789.1"/>
    <property type="molecule type" value="Genomic_DNA"/>
</dbReference>
<keyword evidence="4" id="KW-0238">DNA-binding</keyword>
<dbReference type="EMBL" id="CP017812">
    <property type="protein sequence ID" value="AOZ72951.1"/>
    <property type="molecule type" value="Genomic_DNA"/>
</dbReference>
<evidence type="ECO:0008006" key="11">
    <source>
        <dbReference type="Google" id="ProtNLM"/>
    </source>
</evidence>
<proteinExistence type="inferred from homology"/>
<sequence length="371" mass="42541">MKKNGTTTSGTTRWRCSMCNASTSLKIDNRAKTMKRFLEWLLHPYPLSRLPGAGRTFRRQTAWCWDYWPAAPLCPVYTEVVHVDGIYLGRKAVVLIAAAAGQKVLAWHVARRECASSWQALLRKLQRPSIVVCDGGSGFAKACKELWPTTKIQRCTFHVFTNIRAQTTLHPRTAAGREILNLGRKLLTVRTENDRDEWIDQYLSWCARYKEFLAETTRLENGQIVPTHARLLKVRNLLNNLLAKGHIFTYLTPEAYPDGKIPKVEDLLPATNNLIEGSINSPLRELLHAHRGMSLLHRLTTICWWCYRHSYNPQDIPTILSTIWTHDEILKANQKAANPTPDPDYNSLIGGPIFGTYPLYKELHHTYHYER</sequence>
<dbReference type="KEGG" id="avu:BK816_05345"/>
<evidence type="ECO:0000313" key="9">
    <source>
        <dbReference type="EMBL" id="AOZ73120.1"/>
    </source>
</evidence>